<reference evidence="1" key="1">
    <citation type="journal article" date="2016" name="Nat. Genet.">
        <title>A high-quality carrot genome assembly provides new insights into carotenoid accumulation and asterid genome evolution.</title>
        <authorList>
            <person name="Iorizzo M."/>
            <person name="Ellison S."/>
            <person name="Senalik D."/>
            <person name="Zeng P."/>
            <person name="Satapoomin P."/>
            <person name="Huang J."/>
            <person name="Bowman M."/>
            <person name="Iovene M."/>
            <person name="Sanseverino W."/>
            <person name="Cavagnaro P."/>
            <person name="Yildiz M."/>
            <person name="Macko-Podgorni A."/>
            <person name="Moranska E."/>
            <person name="Grzebelus E."/>
            <person name="Grzebelus D."/>
            <person name="Ashrafi H."/>
            <person name="Zheng Z."/>
            <person name="Cheng S."/>
            <person name="Spooner D."/>
            <person name="Van Deynze A."/>
            <person name="Simon P."/>
        </authorList>
    </citation>
    <scope>NUCLEOTIDE SEQUENCE</scope>
    <source>
        <tissue evidence="1">Leaf</tissue>
    </source>
</reference>
<organism evidence="1 2">
    <name type="scientific">Daucus carota subsp. sativus</name>
    <name type="common">Carrot</name>
    <dbReference type="NCBI Taxonomy" id="79200"/>
    <lineage>
        <taxon>Eukaryota</taxon>
        <taxon>Viridiplantae</taxon>
        <taxon>Streptophyta</taxon>
        <taxon>Embryophyta</taxon>
        <taxon>Tracheophyta</taxon>
        <taxon>Spermatophyta</taxon>
        <taxon>Magnoliopsida</taxon>
        <taxon>eudicotyledons</taxon>
        <taxon>Gunneridae</taxon>
        <taxon>Pentapetalae</taxon>
        <taxon>asterids</taxon>
        <taxon>campanulids</taxon>
        <taxon>Apiales</taxon>
        <taxon>Apiaceae</taxon>
        <taxon>Apioideae</taxon>
        <taxon>Scandiceae</taxon>
        <taxon>Daucinae</taxon>
        <taxon>Daucus</taxon>
        <taxon>Daucus sect. Daucus</taxon>
    </lineage>
</organism>
<accession>A0A161Y7W0</accession>
<dbReference type="AlphaFoldDB" id="A0A161Y7W0"/>
<gene>
    <name evidence="1" type="ORF">DCAR_0729360</name>
</gene>
<name>A0A161Y7W0_DAUCS</name>
<protein>
    <submittedName>
        <fullName evidence="1">Uncharacterized protein</fullName>
    </submittedName>
</protein>
<keyword evidence="2" id="KW-1185">Reference proteome</keyword>
<evidence type="ECO:0000313" key="1">
    <source>
        <dbReference type="EMBL" id="WOH09900.1"/>
    </source>
</evidence>
<sequence>MDNSIQTLPLDIVSLLLRTVLAASGFADFYSMLKAWAQAQKKHLILRLLEDFPISGLYRFGNVGSMSDKAAFQQFMIVAEEMDIGDAIVYQRCVNIFLGFRNIEASYAALDELSSRGHFLAKIASWLLKILYRRHTSLSALHALVDIHRSPYYAHRIGPALASIKVIYSSIRGSHTLPTVEKKICCPIHSSGGEEFVAIERLQAGLCIFCELACMLNMF</sequence>
<dbReference type="EMBL" id="CP093349">
    <property type="protein sequence ID" value="WOH09900.1"/>
    <property type="molecule type" value="Genomic_DNA"/>
</dbReference>
<dbReference type="Proteomes" id="UP000077755">
    <property type="component" value="Chromosome 7"/>
</dbReference>
<reference evidence="1" key="2">
    <citation type="submission" date="2022-03" db="EMBL/GenBank/DDBJ databases">
        <title>Draft title - Genomic analysis of global carrot germplasm unveils the trajectory of domestication and the origin of high carotenoid orange carrot.</title>
        <authorList>
            <person name="Iorizzo M."/>
            <person name="Ellison S."/>
            <person name="Senalik D."/>
            <person name="Macko-Podgorni A."/>
            <person name="Grzebelus D."/>
            <person name="Bostan H."/>
            <person name="Rolling W."/>
            <person name="Curaba J."/>
            <person name="Simon P."/>
        </authorList>
    </citation>
    <scope>NUCLEOTIDE SEQUENCE</scope>
    <source>
        <tissue evidence="1">Leaf</tissue>
    </source>
</reference>
<dbReference type="Gramene" id="KZM88529">
    <property type="protein sequence ID" value="KZM88529"/>
    <property type="gene ID" value="DCAR_025604"/>
</dbReference>
<proteinExistence type="predicted"/>
<evidence type="ECO:0000313" key="2">
    <source>
        <dbReference type="Proteomes" id="UP000077755"/>
    </source>
</evidence>